<keyword evidence="3" id="KW-1185">Reference proteome</keyword>
<name>A0A9P3PM59_LYOSH</name>
<protein>
    <submittedName>
        <fullName evidence="2">Uncharacterized protein</fullName>
    </submittedName>
</protein>
<accession>A0A9P3PM59</accession>
<evidence type="ECO:0000313" key="3">
    <source>
        <dbReference type="Proteomes" id="UP001063166"/>
    </source>
</evidence>
<comment type="caution">
    <text evidence="2">The sequence shown here is derived from an EMBL/GenBank/DDBJ whole genome shotgun (WGS) entry which is preliminary data.</text>
</comment>
<dbReference type="Proteomes" id="UP001063166">
    <property type="component" value="Unassembled WGS sequence"/>
</dbReference>
<proteinExistence type="predicted"/>
<feature type="region of interest" description="Disordered" evidence="1">
    <location>
        <begin position="348"/>
        <end position="401"/>
    </location>
</feature>
<feature type="compositionally biased region" description="Basic and acidic residues" evidence="1">
    <location>
        <begin position="237"/>
        <end position="254"/>
    </location>
</feature>
<sequence>MGRLGGGLWSSTRQWSAQNEDEPHASLLAALNTPWQPFELSLSLSTSLSVPKSPKGGAHAQLQADLHDLASGTTPFGRPQRVWPARPRFGVIAEHLEKMGAEVGWPPHLRAVPRPFLREDQGMAYGNLGSYAFGESATACDENKAPPQLGAAVAPAFEVRAYAATLPEVIATPLTAAIDVDFDHDSGFFECEAECEGEGDENKAPVRVDFLLPTGYTAKKDAGKGQNREVDDDENRNEENENQEKPLEIPEPHMRGARKPLGVLHFDQLASPPSVVHAVAEAEKPLSVSVSVSPPGSETGEEVPAAGEGAVGGLKGWARLRPIAPPAIKTSGLHLLVVDMEKEKDAGASAVPKGGLGGGNGDVRGGTGAPLMLTVPLPPVDSGTPVSEKDKQKPGLPDTPRRAALLMILNAQ</sequence>
<feature type="compositionally biased region" description="Basic and acidic residues" evidence="1">
    <location>
        <begin position="218"/>
        <end position="229"/>
    </location>
</feature>
<gene>
    <name evidence="2" type="ORF">LshimejAT787_0410340</name>
</gene>
<feature type="compositionally biased region" description="Gly residues" evidence="1">
    <location>
        <begin position="354"/>
        <end position="368"/>
    </location>
</feature>
<dbReference type="OrthoDB" id="3054551at2759"/>
<dbReference type="EMBL" id="BRPK01000004">
    <property type="protein sequence ID" value="GLB37983.1"/>
    <property type="molecule type" value="Genomic_DNA"/>
</dbReference>
<reference evidence="2" key="1">
    <citation type="submission" date="2022-07" db="EMBL/GenBank/DDBJ databases">
        <title>The genome of Lyophyllum shimeji provides insight into the initial evolution of ectomycorrhizal fungal genome.</title>
        <authorList>
            <person name="Kobayashi Y."/>
            <person name="Shibata T."/>
            <person name="Hirakawa H."/>
            <person name="Shigenobu S."/>
            <person name="Nishiyama T."/>
            <person name="Yamada A."/>
            <person name="Hasebe M."/>
            <person name="Kawaguchi M."/>
        </authorList>
    </citation>
    <scope>NUCLEOTIDE SEQUENCE</scope>
    <source>
        <strain evidence="2">AT787</strain>
    </source>
</reference>
<evidence type="ECO:0000256" key="1">
    <source>
        <dbReference type="SAM" id="MobiDB-lite"/>
    </source>
</evidence>
<evidence type="ECO:0000313" key="2">
    <source>
        <dbReference type="EMBL" id="GLB37983.1"/>
    </source>
</evidence>
<organism evidence="2 3">
    <name type="scientific">Lyophyllum shimeji</name>
    <name type="common">Hon-shimeji</name>
    <name type="synonym">Tricholoma shimeji</name>
    <dbReference type="NCBI Taxonomy" id="47721"/>
    <lineage>
        <taxon>Eukaryota</taxon>
        <taxon>Fungi</taxon>
        <taxon>Dikarya</taxon>
        <taxon>Basidiomycota</taxon>
        <taxon>Agaricomycotina</taxon>
        <taxon>Agaricomycetes</taxon>
        <taxon>Agaricomycetidae</taxon>
        <taxon>Agaricales</taxon>
        <taxon>Tricholomatineae</taxon>
        <taxon>Lyophyllaceae</taxon>
        <taxon>Lyophyllum</taxon>
    </lineage>
</organism>
<feature type="region of interest" description="Disordered" evidence="1">
    <location>
        <begin position="217"/>
        <end position="255"/>
    </location>
</feature>
<dbReference type="AlphaFoldDB" id="A0A9P3PM59"/>